<dbReference type="Proteomes" id="UP000076512">
    <property type="component" value="Unassembled WGS sequence"/>
</dbReference>
<evidence type="ECO:0000313" key="3">
    <source>
        <dbReference type="Proteomes" id="UP000076512"/>
    </source>
</evidence>
<reference evidence="2 3" key="1">
    <citation type="submission" date="2016-04" db="EMBL/GenBank/DDBJ databases">
        <authorList>
            <person name="Evans L.H."/>
            <person name="Alamgir A."/>
            <person name="Owens N."/>
            <person name="Weber N.D."/>
            <person name="Virtaneva K."/>
            <person name="Barbian K."/>
            <person name="Babar A."/>
            <person name="Rosenke K."/>
        </authorList>
    </citation>
    <scope>NUCLEOTIDE SEQUENCE [LARGE SCALE GENOMIC DNA]</scope>
    <source>
        <strain evidence="2 3">IFM 0406</strain>
    </source>
</reference>
<comment type="caution">
    <text evidence="2">The sequence shown here is derived from an EMBL/GenBank/DDBJ whole genome shotgun (WGS) entry which is preliminary data.</text>
</comment>
<keyword evidence="3" id="KW-1185">Reference proteome</keyword>
<feature type="region of interest" description="Disordered" evidence="1">
    <location>
        <begin position="299"/>
        <end position="324"/>
    </location>
</feature>
<dbReference type="AlphaFoldDB" id="A0A164PGZ3"/>
<evidence type="ECO:0000313" key="2">
    <source>
        <dbReference type="EMBL" id="KZM75557.1"/>
    </source>
</evidence>
<dbReference type="RefSeq" id="WP_067583147.1">
    <property type="nucleotide sequence ID" value="NZ_JABMCZ010000001.1"/>
</dbReference>
<feature type="compositionally biased region" description="Low complexity" evidence="1">
    <location>
        <begin position="107"/>
        <end position="120"/>
    </location>
</feature>
<protein>
    <submittedName>
        <fullName evidence="2">Uncharacterized protein</fullName>
    </submittedName>
</protein>
<organism evidence="2 3">
    <name type="scientific">Nocardia terpenica</name>
    <dbReference type="NCBI Taxonomy" id="455432"/>
    <lineage>
        <taxon>Bacteria</taxon>
        <taxon>Bacillati</taxon>
        <taxon>Actinomycetota</taxon>
        <taxon>Actinomycetes</taxon>
        <taxon>Mycobacteriales</taxon>
        <taxon>Nocardiaceae</taxon>
        <taxon>Nocardia</taxon>
    </lineage>
</organism>
<sequence length="324" mass="36624">MDVAWDVRRQVIVTAIELSTGDQPNTDDYECLGCSGHAWPVALDSESRVAPHFSARHRDDCRIAGEVTYVRGGPLQPRRSRLSSTAGYPARLVVPEEREQTDPAADAASARQSTTGSSRSGSGGPCHGTRATTAATIRPFCSMFVLYPHDRADLSIDLPGVDADRYRYAFKRLDSYAIRDYPRPRIFYSEVAWTAHPDYTDATATITLYAGGRDRNTRARVIKPYQVVIDWSAWDTRLRNALQREITTAQRQAREYGGSSVRSWMFFLASQDRFDPSLFRLDHHAYYCFVAARIVPSTDQPNQHSQWPRKPAHPASRRSRTRRP</sequence>
<dbReference type="EMBL" id="LWGR01000003">
    <property type="protein sequence ID" value="KZM75557.1"/>
    <property type="molecule type" value="Genomic_DNA"/>
</dbReference>
<accession>A0A164PGZ3</accession>
<name>A0A164PGZ3_9NOCA</name>
<dbReference type="OrthoDB" id="4549092at2"/>
<proteinExistence type="predicted"/>
<evidence type="ECO:0000256" key="1">
    <source>
        <dbReference type="SAM" id="MobiDB-lite"/>
    </source>
</evidence>
<feature type="region of interest" description="Disordered" evidence="1">
    <location>
        <begin position="74"/>
        <end position="129"/>
    </location>
</feature>
<feature type="compositionally biased region" description="Basic residues" evidence="1">
    <location>
        <begin position="310"/>
        <end position="324"/>
    </location>
</feature>
<gene>
    <name evidence="2" type="ORF">AWN90_19465</name>
</gene>